<sequence length="146" mass="16371">MKNIINKALLTLLLAFVVSGFASAENMKKMGNINVHYIALGSTFLTPEIAKAYGIERSRYKGLINISVLDNTQQHKPAKTVIINGKARNDVGQIKSLEFTEVVEGDAVYYLAQVSYSNEETIYFDINITDKGQQHKLSFSQKFYVD</sequence>
<feature type="chain" id="PRO_5011731833" description="DUF4426 domain-containing protein" evidence="1">
    <location>
        <begin position="25"/>
        <end position="146"/>
    </location>
</feature>
<reference evidence="4" key="1">
    <citation type="submission" date="2016-10" db="EMBL/GenBank/DDBJ databases">
        <authorList>
            <person name="Varghese N."/>
            <person name="Submissions S."/>
        </authorList>
    </citation>
    <scope>NUCLEOTIDE SEQUENCE [LARGE SCALE GENOMIC DNA]</scope>
    <source>
        <strain evidence="4">CGMCC 1.9127</strain>
    </source>
</reference>
<feature type="signal peptide" evidence="1">
    <location>
        <begin position="1"/>
        <end position="24"/>
    </location>
</feature>
<protein>
    <recommendedName>
        <fullName evidence="2">DUF4426 domain-containing protein</fullName>
    </recommendedName>
</protein>
<dbReference type="STRING" id="641665.GCA_002104455_01504"/>
<dbReference type="Gene3D" id="2.60.40.3340">
    <property type="entry name" value="Domain of unknown function DUF4426"/>
    <property type="match status" value="1"/>
</dbReference>
<evidence type="ECO:0000313" key="4">
    <source>
        <dbReference type="Proteomes" id="UP000199297"/>
    </source>
</evidence>
<gene>
    <name evidence="3" type="ORF">SAMN05216262_11725</name>
</gene>
<evidence type="ECO:0000256" key="1">
    <source>
        <dbReference type="SAM" id="SignalP"/>
    </source>
</evidence>
<dbReference type="AlphaFoldDB" id="A0A1H7S536"/>
<evidence type="ECO:0000259" key="2">
    <source>
        <dbReference type="Pfam" id="PF14467"/>
    </source>
</evidence>
<dbReference type="EMBL" id="FOBI01000017">
    <property type="protein sequence ID" value="SEL67419.1"/>
    <property type="molecule type" value="Genomic_DNA"/>
</dbReference>
<dbReference type="InterPro" id="IPR025218">
    <property type="entry name" value="DUF4426"/>
</dbReference>
<name>A0A1H7S536_9GAMM</name>
<dbReference type="OrthoDB" id="8563353at2"/>
<keyword evidence="4" id="KW-1185">Reference proteome</keyword>
<dbReference type="RefSeq" id="WP_085285813.1">
    <property type="nucleotide sequence ID" value="NZ_FOBI01000017.1"/>
</dbReference>
<keyword evidence="1" id="KW-0732">Signal</keyword>
<feature type="domain" description="DUF4426" evidence="2">
    <location>
        <begin position="28"/>
        <end position="146"/>
    </location>
</feature>
<accession>A0A1H7S536</accession>
<dbReference type="Proteomes" id="UP000199297">
    <property type="component" value="Unassembled WGS sequence"/>
</dbReference>
<organism evidence="3 4">
    <name type="scientific">Colwellia chukchiensis</name>
    <dbReference type="NCBI Taxonomy" id="641665"/>
    <lineage>
        <taxon>Bacteria</taxon>
        <taxon>Pseudomonadati</taxon>
        <taxon>Pseudomonadota</taxon>
        <taxon>Gammaproteobacteria</taxon>
        <taxon>Alteromonadales</taxon>
        <taxon>Colwelliaceae</taxon>
        <taxon>Colwellia</taxon>
    </lineage>
</organism>
<dbReference type="Pfam" id="PF14467">
    <property type="entry name" value="DUF4426"/>
    <property type="match status" value="1"/>
</dbReference>
<evidence type="ECO:0000313" key="3">
    <source>
        <dbReference type="EMBL" id="SEL67419.1"/>
    </source>
</evidence>
<proteinExistence type="predicted"/>